<keyword evidence="5" id="KW-0336">GPI-anchor</keyword>
<comment type="subcellular location">
    <subcellularLocation>
        <location evidence="2">Cell membrane</location>
        <topology evidence="2">Lipid-anchor</topology>
        <topology evidence="2">GPI-anchor</topology>
    </subcellularLocation>
</comment>
<dbReference type="Pfam" id="PF01630">
    <property type="entry name" value="Glyco_hydro_56"/>
    <property type="match status" value="1"/>
</dbReference>
<feature type="disulfide bond" evidence="16">
    <location>
        <begin position="438"/>
        <end position="444"/>
    </location>
</feature>
<evidence type="ECO:0000256" key="5">
    <source>
        <dbReference type="ARBA" id="ARBA00022622"/>
    </source>
</evidence>
<dbReference type="FunCoup" id="G3WEF7">
    <property type="interactions" value="140"/>
</dbReference>
<feature type="disulfide bond" evidence="16">
    <location>
        <begin position="382"/>
        <end position="436"/>
    </location>
</feature>
<evidence type="ECO:0000256" key="17">
    <source>
        <dbReference type="RuleBase" id="RU610713"/>
    </source>
</evidence>
<dbReference type="InterPro" id="IPR018155">
    <property type="entry name" value="Hyaluronidase"/>
</dbReference>
<evidence type="ECO:0000256" key="15">
    <source>
        <dbReference type="PIRSR" id="PIRSR038193-2"/>
    </source>
</evidence>
<dbReference type="GO" id="GO:0007342">
    <property type="term" value="P:fusion of sperm to egg plasma membrane involved in single fertilization"/>
    <property type="evidence" value="ECO:0007669"/>
    <property type="project" value="InterPro"/>
</dbReference>
<keyword evidence="18" id="KW-1133">Transmembrane helix</keyword>
<comment type="catalytic activity">
    <reaction evidence="1 13 17">
        <text>Random hydrolysis of (1-&gt;4)-linkages between N-acetyl-beta-D-glucosamine and D-glucuronate residues in hyaluronate.</text>
        <dbReference type="EC" id="3.2.1.35"/>
    </reaction>
</comment>
<dbReference type="OrthoDB" id="5796153at2759"/>
<comment type="similarity">
    <text evidence="3 13 17">Belongs to the glycosyl hydrolase 56 family.</text>
</comment>
<feature type="disulfide bond" evidence="16">
    <location>
        <begin position="60"/>
        <end position="352"/>
    </location>
</feature>
<dbReference type="GeneTree" id="ENSGT01020000230364"/>
<dbReference type="PANTHER" id="PTHR11769:SF20">
    <property type="entry name" value="HYALURONIDASE PH-20"/>
    <property type="match status" value="1"/>
</dbReference>
<dbReference type="eggNOG" id="ENOG502R6HD">
    <property type="taxonomic scope" value="Eukaryota"/>
</dbReference>
<dbReference type="GO" id="GO:0001669">
    <property type="term" value="C:acrosomal vesicle"/>
    <property type="evidence" value="ECO:0007669"/>
    <property type="project" value="TreeGrafter"/>
</dbReference>
<feature type="disulfide bond" evidence="16">
    <location>
        <begin position="224"/>
        <end position="238"/>
    </location>
</feature>
<dbReference type="GlyCosmos" id="G3WEF7">
    <property type="glycosylation" value="1 site, No reported glycans"/>
</dbReference>
<reference evidence="19 20" key="1">
    <citation type="journal article" date="2011" name="Proc. Natl. Acad. Sci. U.S.A.">
        <title>Genetic diversity and population structure of the endangered marsupial Sarcophilus harrisii (Tasmanian devil).</title>
        <authorList>
            <person name="Miller W."/>
            <person name="Hayes V.M."/>
            <person name="Ratan A."/>
            <person name="Petersen D.C."/>
            <person name="Wittekindt N.E."/>
            <person name="Miller J."/>
            <person name="Walenz B."/>
            <person name="Knight J."/>
            <person name="Qi J."/>
            <person name="Zhao F."/>
            <person name="Wang Q."/>
            <person name="Bedoya-Reina O.C."/>
            <person name="Katiyar N."/>
            <person name="Tomsho L.P."/>
            <person name="Kasson L.M."/>
            <person name="Hardie R.A."/>
            <person name="Woodbridge P."/>
            <person name="Tindall E.A."/>
            <person name="Bertelsen M.F."/>
            <person name="Dixon D."/>
            <person name="Pyecroft S."/>
            <person name="Helgen K.M."/>
            <person name="Lesk A.M."/>
            <person name="Pringle T.H."/>
            <person name="Patterson N."/>
            <person name="Zhang Y."/>
            <person name="Kreiss A."/>
            <person name="Woods G.M."/>
            <person name="Jones M.E."/>
            <person name="Schuster S.C."/>
        </authorList>
    </citation>
    <scope>NUCLEOTIDE SEQUENCE [LARGE SCALE GENOMIC DNA]</scope>
</reference>
<keyword evidence="18" id="KW-0812">Transmembrane</keyword>
<evidence type="ECO:0000256" key="18">
    <source>
        <dbReference type="SAM" id="Phobius"/>
    </source>
</evidence>
<dbReference type="PRINTS" id="PR00848">
    <property type="entry name" value="SPERMPH20"/>
</dbReference>
<protein>
    <recommendedName>
        <fullName evidence="13 17">Hyaluronidase</fullName>
        <ecNumber evidence="13 17">3.2.1.35</ecNumber>
    </recommendedName>
</protein>
<dbReference type="GO" id="GO:0098552">
    <property type="term" value="C:side of membrane"/>
    <property type="evidence" value="ECO:0007669"/>
    <property type="project" value="UniProtKB-KW"/>
</dbReference>
<dbReference type="KEGG" id="shr:100926676"/>
<dbReference type="FunFam" id="3.20.20.70:FF:000065">
    <property type="entry name" value="Hyaluronidase"/>
    <property type="match status" value="1"/>
</dbReference>
<dbReference type="Gene3D" id="3.20.20.70">
    <property type="entry name" value="Aldolase class I"/>
    <property type="match status" value="1"/>
</dbReference>
<dbReference type="SUPFAM" id="SSF51445">
    <property type="entry name" value="(Trans)glycosidases"/>
    <property type="match status" value="1"/>
</dbReference>
<evidence type="ECO:0000256" key="3">
    <source>
        <dbReference type="ARBA" id="ARBA00008871"/>
    </source>
</evidence>
<reference evidence="19" key="3">
    <citation type="submission" date="2025-09" db="UniProtKB">
        <authorList>
            <consortium name="Ensembl"/>
        </authorList>
    </citation>
    <scope>IDENTIFICATION</scope>
</reference>
<dbReference type="GO" id="GO:0005975">
    <property type="term" value="P:carbohydrate metabolic process"/>
    <property type="evidence" value="ECO:0007669"/>
    <property type="project" value="UniProtKB-UniRule"/>
</dbReference>
<keyword evidence="4" id="KW-1003">Cell membrane</keyword>
<dbReference type="HOGENOM" id="CLU_036366_0_1_1"/>
<dbReference type="Ensembl" id="ENSSHAT00000013929.2">
    <property type="protein sequence ID" value="ENSSHAP00000013812.2"/>
    <property type="gene ID" value="ENSSHAG00000011812.2"/>
</dbReference>
<evidence type="ECO:0000313" key="19">
    <source>
        <dbReference type="Ensembl" id="ENSSHAP00000013812.2"/>
    </source>
</evidence>
<accession>G3WEF7</accession>
<dbReference type="EC" id="3.2.1.35" evidence="13 17"/>
<sequence length="614" mass="71170">MGIQNIIQIFIGSYVICSRTYYLVITILLLPYYPVLTFQAPAVIPNLPFIMGWNAPTEICTEKFKLPLDLSLFSFVGSTLKKATNQNISMFYTDRLGYYPYINEKTGKIYNGGIPQLVSLEKHLVKAKQDISYYIPEDKFGLAVIDWEEWRPNWVRNWKPKNIYQEQSIELAYQQNSKLSRTETWKVAKKDFERAAKTFMEETLKLGKSLRPNHLWGYYLFPDCHNYNYKNPKYNGSCYDIEIKRNNELNWLWKESTALFPSIYLSTKLKYTQKTHLFVRSRIKEAIRVSEVISFKKPLPIFVYLRPVFTDAPSQYVSEADLVNTIGESVALGVSGIVMWGSLNFTQSIKTCTVLDDYIRTTLNPYIINVTLAAKMCSQVLCQEKGVCIRKNWNSNDYLHLNPKRFSIQYRKDKKYIIYGKPKLQDLQEFSEKFQCNCYAGSKCKTEKTVENVQDIKVCIAEDICIEAYLESNLIDNKFRSPIWRQKANLTFQNFLPLNCLEIEDQQISTPASYGSSNGDSSYNDNSNTETTINTYSFRVNCSLKGTHEDTENGMSDASYRQIPDLYKLKPENNLIDTVIYSKSNSVFMNFCTYVLFYFPTCGIVLSIFLFTGM</sequence>
<dbReference type="InParanoid" id="G3WEF7"/>
<keyword evidence="12 13" id="KW-0326">Glycosidase</keyword>
<evidence type="ECO:0000256" key="7">
    <source>
        <dbReference type="ARBA" id="ARBA00022801"/>
    </source>
</evidence>
<evidence type="ECO:0000256" key="9">
    <source>
        <dbReference type="ARBA" id="ARBA00023157"/>
    </source>
</evidence>
<evidence type="ECO:0000256" key="8">
    <source>
        <dbReference type="ARBA" id="ARBA00023136"/>
    </source>
</evidence>
<dbReference type="PRINTS" id="PR00846">
    <property type="entry name" value="GLHYDRLASE56"/>
</dbReference>
<dbReference type="GO" id="GO:0005886">
    <property type="term" value="C:plasma membrane"/>
    <property type="evidence" value="ECO:0007669"/>
    <property type="project" value="UniProtKB-SubCell"/>
</dbReference>
<dbReference type="InterPro" id="IPR013785">
    <property type="entry name" value="Aldolase_TIM"/>
</dbReference>
<feature type="transmembrane region" description="Helical" evidence="18">
    <location>
        <begin position="587"/>
        <end position="611"/>
    </location>
</feature>
<evidence type="ECO:0000256" key="11">
    <source>
        <dbReference type="ARBA" id="ARBA00023288"/>
    </source>
</evidence>
<feature type="transmembrane region" description="Helical" evidence="18">
    <location>
        <begin position="12"/>
        <end position="33"/>
    </location>
</feature>
<dbReference type="STRING" id="9305.ENSSHAP00000013812"/>
<evidence type="ECO:0000256" key="13">
    <source>
        <dbReference type="PIRNR" id="PIRNR038193"/>
    </source>
</evidence>
<keyword evidence="9 16" id="KW-1015">Disulfide bond</keyword>
<feature type="glycosylation site" description="N-linked (GlcNAc...) asparagine" evidence="15">
    <location>
        <position position="369"/>
    </location>
</feature>
<dbReference type="RefSeq" id="XP_012406466.1">
    <property type="nucleotide sequence ID" value="XM_012551012.2"/>
</dbReference>
<name>G3WEF7_SARHA</name>
<keyword evidence="6" id="KW-0732">Signal</keyword>
<evidence type="ECO:0000256" key="6">
    <source>
        <dbReference type="ARBA" id="ARBA00022729"/>
    </source>
</evidence>
<evidence type="ECO:0000256" key="12">
    <source>
        <dbReference type="ARBA" id="ARBA00023295"/>
    </source>
</evidence>
<proteinExistence type="inferred from homology"/>
<dbReference type="InterPro" id="IPR017853">
    <property type="entry name" value="GH"/>
</dbReference>
<keyword evidence="8 18" id="KW-0472">Membrane</keyword>
<dbReference type="PANTHER" id="PTHR11769">
    <property type="entry name" value="HYALURONIDASE"/>
    <property type="match status" value="1"/>
</dbReference>
<keyword evidence="10" id="KW-0325">Glycoprotein</keyword>
<evidence type="ECO:0000256" key="2">
    <source>
        <dbReference type="ARBA" id="ARBA00004609"/>
    </source>
</evidence>
<dbReference type="GO" id="GO:0030214">
    <property type="term" value="P:hyaluronan catabolic process"/>
    <property type="evidence" value="ECO:0007669"/>
    <property type="project" value="TreeGrafter"/>
</dbReference>
<organism evidence="19 20">
    <name type="scientific">Sarcophilus harrisii</name>
    <name type="common">Tasmanian devil</name>
    <name type="synonym">Sarcophilus laniarius</name>
    <dbReference type="NCBI Taxonomy" id="9305"/>
    <lineage>
        <taxon>Eukaryota</taxon>
        <taxon>Metazoa</taxon>
        <taxon>Chordata</taxon>
        <taxon>Craniata</taxon>
        <taxon>Vertebrata</taxon>
        <taxon>Euteleostomi</taxon>
        <taxon>Mammalia</taxon>
        <taxon>Metatheria</taxon>
        <taxon>Dasyuromorphia</taxon>
        <taxon>Dasyuridae</taxon>
        <taxon>Sarcophilus</taxon>
    </lineage>
</organism>
<keyword evidence="7 13" id="KW-0378">Hydrolase</keyword>
<dbReference type="PIRSF" id="PIRSF038193">
    <property type="entry name" value="Hyaluronidase"/>
    <property type="match status" value="1"/>
</dbReference>
<evidence type="ECO:0000256" key="1">
    <source>
        <dbReference type="ARBA" id="ARBA00000251"/>
    </source>
</evidence>
<dbReference type="PIRSF" id="PIRSF500773">
    <property type="entry name" value="Hyaluronidase_PH20_Hyal5"/>
    <property type="match status" value="1"/>
</dbReference>
<gene>
    <name evidence="19" type="primary">LOC100926676</name>
</gene>
<dbReference type="GO" id="GO:0004415">
    <property type="term" value="F:hyalurononglucosaminidase activity"/>
    <property type="evidence" value="ECO:0007669"/>
    <property type="project" value="UniProtKB-UniRule"/>
</dbReference>
<dbReference type="GeneID" id="100926676"/>
<feature type="disulfide bond" evidence="16">
    <location>
        <begin position="377"/>
        <end position="388"/>
    </location>
</feature>
<dbReference type="InterPro" id="IPR001439">
    <property type="entry name" value="Hyaluronidase_PH20/Hyal5"/>
</dbReference>
<evidence type="ECO:0000256" key="14">
    <source>
        <dbReference type="PIRSR" id="PIRSR038193-1"/>
    </source>
</evidence>
<evidence type="ECO:0000313" key="20">
    <source>
        <dbReference type="Proteomes" id="UP000007648"/>
    </source>
</evidence>
<evidence type="ECO:0000256" key="4">
    <source>
        <dbReference type="ARBA" id="ARBA00022475"/>
    </source>
</evidence>
<keyword evidence="20" id="KW-1185">Reference proteome</keyword>
<evidence type="ECO:0000256" key="10">
    <source>
        <dbReference type="ARBA" id="ARBA00023180"/>
    </source>
</evidence>
<dbReference type="Proteomes" id="UP000007648">
    <property type="component" value="Unassembled WGS sequence"/>
</dbReference>
<keyword evidence="11" id="KW-0449">Lipoprotein</keyword>
<evidence type="ECO:0000256" key="16">
    <source>
        <dbReference type="PIRSR" id="PIRSR038193-3"/>
    </source>
</evidence>
<feature type="active site" description="Proton donor" evidence="14">
    <location>
        <position position="148"/>
    </location>
</feature>
<dbReference type="AlphaFoldDB" id="G3WEF7"/>
<reference evidence="19" key="2">
    <citation type="submission" date="2025-08" db="UniProtKB">
        <authorList>
            <consortium name="Ensembl"/>
        </authorList>
    </citation>
    <scope>IDENTIFICATION</scope>
</reference>